<comment type="similarity">
    <text evidence="2 10">Belongs to the RNA methyltransferase RsmE family.</text>
</comment>
<evidence type="ECO:0000256" key="3">
    <source>
        <dbReference type="ARBA" id="ARBA00022490"/>
    </source>
</evidence>
<evidence type="ECO:0000256" key="6">
    <source>
        <dbReference type="ARBA" id="ARBA00022679"/>
    </source>
</evidence>
<keyword evidence="3 10" id="KW-0963">Cytoplasm</keyword>
<evidence type="ECO:0000313" key="13">
    <source>
        <dbReference type="Proteomes" id="UP000237968"/>
    </source>
</evidence>
<dbReference type="NCBIfam" id="TIGR00046">
    <property type="entry name" value="RsmE family RNA methyltransferase"/>
    <property type="match status" value="1"/>
</dbReference>
<accession>A0A2S9YEY8</accession>
<evidence type="ECO:0000256" key="9">
    <source>
        <dbReference type="ARBA" id="ARBA00047944"/>
    </source>
</evidence>
<dbReference type="SUPFAM" id="SSF75217">
    <property type="entry name" value="alpha/beta knot"/>
    <property type="match status" value="1"/>
</dbReference>
<name>A0A2S9YEY8_9BACT</name>
<dbReference type="EC" id="2.1.1.193" evidence="10"/>
<dbReference type="AlphaFoldDB" id="A0A2S9YEY8"/>
<keyword evidence="4 10" id="KW-0698">rRNA processing</keyword>
<dbReference type="InterPro" id="IPR046886">
    <property type="entry name" value="RsmE_MTase_dom"/>
</dbReference>
<evidence type="ECO:0000256" key="1">
    <source>
        <dbReference type="ARBA" id="ARBA00004496"/>
    </source>
</evidence>
<evidence type="ECO:0000259" key="11">
    <source>
        <dbReference type="Pfam" id="PF04452"/>
    </source>
</evidence>
<dbReference type="PANTHER" id="PTHR30027:SF3">
    <property type="entry name" value="16S RRNA (URACIL(1498)-N(3))-METHYLTRANSFERASE"/>
    <property type="match status" value="1"/>
</dbReference>
<evidence type="ECO:0000256" key="7">
    <source>
        <dbReference type="ARBA" id="ARBA00022691"/>
    </source>
</evidence>
<evidence type="ECO:0000256" key="10">
    <source>
        <dbReference type="PIRNR" id="PIRNR015601"/>
    </source>
</evidence>
<evidence type="ECO:0000256" key="4">
    <source>
        <dbReference type="ARBA" id="ARBA00022552"/>
    </source>
</evidence>
<dbReference type="Gene3D" id="3.40.1280.10">
    <property type="match status" value="1"/>
</dbReference>
<comment type="subcellular location">
    <subcellularLocation>
        <location evidence="1 10">Cytoplasm</location>
    </subcellularLocation>
</comment>
<dbReference type="CDD" id="cd18084">
    <property type="entry name" value="RsmE-like"/>
    <property type="match status" value="1"/>
</dbReference>
<reference evidence="12 13" key="1">
    <citation type="submission" date="2018-03" db="EMBL/GenBank/DDBJ databases">
        <title>Draft Genome Sequences of the Obligatory Marine Myxobacteria Enhygromyxa salina SWB005.</title>
        <authorList>
            <person name="Poehlein A."/>
            <person name="Moghaddam J.A."/>
            <person name="Harms H."/>
            <person name="Alanjari M."/>
            <person name="Koenig G.M."/>
            <person name="Daniel R."/>
            <person name="Schaeberle T.F."/>
        </authorList>
    </citation>
    <scope>NUCLEOTIDE SEQUENCE [LARGE SCALE GENOMIC DNA]</scope>
    <source>
        <strain evidence="12 13">SWB005</strain>
    </source>
</reference>
<proteinExistence type="inferred from homology"/>
<protein>
    <recommendedName>
        <fullName evidence="10">Ribosomal RNA small subunit methyltransferase E</fullName>
        <ecNumber evidence="10">2.1.1.193</ecNumber>
    </recommendedName>
</protein>
<dbReference type="GO" id="GO:0070475">
    <property type="term" value="P:rRNA base methylation"/>
    <property type="evidence" value="ECO:0007669"/>
    <property type="project" value="TreeGrafter"/>
</dbReference>
<evidence type="ECO:0000313" key="12">
    <source>
        <dbReference type="EMBL" id="PRQ03670.1"/>
    </source>
</evidence>
<dbReference type="InterPro" id="IPR029026">
    <property type="entry name" value="tRNA_m1G_MTases_N"/>
</dbReference>
<organism evidence="12 13">
    <name type="scientific">Enhygromyxa salina</name>
    <dbReference type="NCBI Taxonomy" id="215803"/>
    <lineage>
        <taxon>Bacteria</taxon>
        <taxon>Pseudomonadati</taxon>
        <taxon>Myxococcota</taxon>
        <taxon>Polyangia</taxon>
        <taxon>Nannocystales</taxon>
        <taxon>Nannocystaceae</taxon>
        <taxon>Enhygromyxa</taxon>
    </lineage>
</organism>
<gene>
    <name evidence="12" type="primary">rsmE_1</name>
    <name evidence="12" type="ORF">ENSA5_13630</name>
</gene>
<dbReference type="GO" id="GO:0005737">
    <property type="term" value="C:cytoplasm"/>
    <property type="evidence" value="ECO:0007669"/>
    <property type="project" value="UniProtKB-SubCell"/>
</dbReference>
<dbReference type="InterPro" id="IPR029028">
    <property type="entry name" value="Alpha/beta_knot_MTases"/>
</dbReference>
<evidence type="ECO:0000256" key="5">
    <source>
        <dbReference type="ARBA" id="ARBA00022603"/>
    </source>
</evidence>
<comment type="caution">
    <text evidence="12">The sequence shown here is derived from an EMBL/GenBank/DDBJ whole genome shotgun (WGS) entry which is preliminary data.</text>
</comment>
<feature type="domain" description="Ribosomal RNA small subunit methyltransferase E methyltransferase" evidence="11">
    <location>
        <begin position="94"/>
        <end position="255"/>
    </location>
</feature>
<sequence length="258" mass="27949">MLSGARGGGSFAVPVNLIVLEPNDFVSEGHVRLVDRRLVHARKHLRVALGDRLRVGLLDEGEGPAAANIGHGEVLRCDREALELRVELGHAPPPPSAVTLAIALPRPPTLDKVLQQGTALGIKRFLLFHSARVEKSYWGASALEPASVRRQLLLGLEQSVDTVLPRVELHRRFRPFVEDRLTALRERGPVLVADPEAPRSCPRALAGPLCLVLGPEGGFVPFERERFAALGDELVGLGPRILRVETAAVALLARLAPE</sequence>
<dbReference type="EMBL" id="PVNK01000072">
    <property type="protein sequence ID" value="PRQ03670.1"/>
    <property type="molecule type" value="Genomic_DNA"/>
</dbReference>
<keyword evidence="6 10" id="KW-0808">Transferase</keyword>
<keyword evidence="7 10" id="KW-0949">S-adenosyl-L-methionine</keyword>
<dbReference type="Pfam" id="PF04452">
    <property type="entry name" value="Methyltrans_RNA"/>
    <property type="match status" value="1"/>
</dbReference>
<evidence type="ECO:0000256" key="2">
    <source>
        <dbReference type="ARBA" id="ARBA00005528"/>
    </source>
</evidence>
<dbReference type="GO" id="GO:0070042">
    <property type="term" value="F:rRNA (uridine-N3-)-methyltransferase activity"/>
    <property type="evidence" value="ECO:0007669"/>
    <property type="project" value="TreeGrafter"/>
</dbReference>
<dbReference type="Proteomes" id="UP000237968">
    <property type="component" value="Unassembled WGS sequence"/>
</dbReference>
<dbReference type="PIRSF" id="PIRSF015601">
    <property type="entry name" value="MTase_slr0722"/>
    <property type="match status" value="1"/>
</dbReference>
<comment type="function">
    <text evidence="8 10">Specifically methylates the N3 position of the uracil ring of uridine 1498 (m3U1498) in 16S rRNA. Acts on the fully assembled 30S ribosomal subunit.</text>
</comment>
<evidence type="ECO:0000256" key="8">
    <source>
        <dbReference type="ARBA" id="ARBA00025699"/>
    </source>
</evidence>
<comment type="catalytic activity">
    <reaction evidence="9 10">
        <text>uridine(1498) in 16S rRNA + S-adenosyl-L-methionine = N(3)-methyluridine(1498) in 16S rRNA + S-adenosyl-L-homocysteine + H(+)</text>
        <dbReference type="Rhea" id="RHEA:42920"/>
        <dbReference type="Rhea" id="RHEA-COMP:10283"/>
        <dbReference type="Rhea" id="RHEA-COMP:10284"/>
        <dbReference type="ChEBI" id="CHEBI:15378"/>
        <dbReference type="ChEBI" id="CHEBI:57856"/>
        <dbReference type="ChEBI" id="CHEBI:59789"/>
        <dbReference type="ChEBI" id="CHEBI:65315"/>
        <dbReference type="ChEBI" id="CHEBI:74502"/>
        <dbReference type="EC" id="2.1.1.193"/>
    </reaction>
</comment>
<dbReference type="NCBIfam" id="NF008700">
    <property type="entry name" value="PRK11713.5-4"/>
    <property type="match status" value="1"/>
</dbReference>
<keyword evidence="5 10" id="KW-0489">Methyltransferase</keyword>
<dbReference type="InterPro" id="IPR006700">
    <property type="entry name" value="RsmE"/>
</dbReference>
<keyword evidence="13" id="KW-1185">Reference proteome</keyword>
<dbReference type="PANTHER" id="PTHR30027">
    <property type="entry name" value="RIBOSOMAL RNA SMALL SUBUNIT METHYLTRANSFERASE E"/>
    <property type="match status" value="1"/>
</dbReference>